<protein>
    <submittedName>
        <fullName evidence="2">LPXTG-motif protein cell wall anchor domain protein</fullName>
    </submittedName>
</protein>
<feature type="non-terminal residue" evidence="2">
    <location>
        <position position="1"/>
    </location>
</feature>
<dbReference type="EMBL" id="DF968159">
    <property type="protein sequence ID" value="GAP05152.1"/>
    <property type="molecule type" value="Genomic_DNA"/>
</dbReference>
<dbReference type="SUPFAM" id="SSF49478">
    <property type="entry name" value="Cna protein B-type domain"/>
    <property type="match status" value="1"/>
</dbReference>
<accession>A0A3F3H6P7</accession>
<evidence type="ECO:0000313" key="2">
    <source>
        <dbReference type="EMBL" id="GAP05152.1"/>
    </source>
</evidence>
<sequence length="119" mass="12706">SGAQSGKNMINGNYTLAGNEFDIVDEHGQVVDHVTTDASGKAYSKESLPLGTYKVIETKASQGFVKSATPQNVTLTYNGQQAPIVFNTAFETNQEVKGGITIQKTGAETGTKQWNANYS</sequence>
<proteinExistence type="predicted"/>
<dbReference type="Pfam" id="PF17802">
    <property type="entry name" value="SpaA"/>
    <property type="match status" value="1"/>
</dbReference>
<gene>
    <name evidence="2" type="ORF">FTRO_0820010</name>
</gene>
<feature type="domain" description="SpaA-like prealbumin fold" evidence="1">
    <location>
        <begin position="11"/>
        <end position="81"/>
    </location>
</feature>
<dbReference type="InterPro" id="IPR041033">
    <property type="entry name" value="SpaA_PFL_dom_1"/>
</dbReference>
<dbReference type="AlphaFoldDB" id="A0A3F3H6P7"/>
<dbReference type="InterPro" id="IPR013783">
    <property type="entry name" value="Ig-like_fold"/>
</dbReference>
<dbReference type="Proteomes" id="UP000064514">
    <property type="component" value="Unassembled WGS sequence"/>
</dbReference>
<name>A0A3F3H6P7_9LACO</name>
<evidence type="ECO:0000259" key="1">
    <source>
        <dbReference type="Pfam" id="PF17802"/>
    </source>
</evidence>
<organism evidence="2">
    <name type="scientific">Fructobacillus tropaeoli</name>
    <dbReference type="NCBI Taxonomy" id="709323"/>
    <lineage>
        <taxon>Bacteria</taxon>
        <taxon>Bacillati</taxon>
        <taxon>Bacillota</taxon>
        <taxon>Bacilli</taxon>
        <taxon>Lactobacillales</taxon>
        <taxon>Lactobacillaceae</taxon>
        <taxon>Fructobacillus</taxon>
    </lineage>
</organism>
<dbReference type="Gene3D" id="2.60.40.10">
    <property type="entry name" value="Immunoglobulins"/>
    <property type="match status" value="1"/>
</dbReference>
<dbReference type="RefSeq" id="WP_242976737.1">
    <property type="nucleotide sequence ID" value="NZ_DF968159.1"/>
</dbReference>
<feature type="non-terminal residue" evidence="2">
    <location>
        <position position="119"/>
    </location>
</feature>
<reference evidence="2" key="1">
    <citation type="journal article" date="2015" name="BMC Genomics">
        <title>Comparative genomics of Fructobacillus spp. and Leuconostoc spp. reveals niche-specific evolution of Fructobacillus spp.</title>
        <authorList>
            <person name="Endo A."/>
            <person name="Tanizawa Y."/>
            <person name="Tanaka N."/>
            <person name="Maeno S."/>
            <person name="Kumar H."/>
            <person name="Shiwa Y."/>
            <person name="Okada S."/>
            <person name="Yoshikawa H."/>
            <person name="Dicks L."/>
            <person name="Nakagawa J."/>
            <person name="Arita M."/>
        </authorList>
    </citation>
    <scope>NUCLEOTIDE SEQUENCE [LARGE SCALE GENOMIC DNA]</scope>
    <source>
        <strain evidence="2">F214-1</strain>
    </source>
</reference>